<protein>
    <submittedName>
        <fullName evidence="2">Uncharacterized protein</fullName>
    </submittedName>
</protein>
<evidence type="ECO:0000256" key="1">
    <source>
        <dbReference type="SAM" id="MobiDB-lite"/>
    </source>
</evidence>
<organism evidence="2 3">
    <name type="scientific">Desulfovibrio litoralis DSM 11393</name>
    <dbReference type="NCBI Taxonomy" id="1121455"/>
    <lineage>
        <taxon>Bacteria</taxon>
        <taxon>Pseudomonadati</taxon>
        <taxon>Thermodesulfobacteriota</taxon>
        <taxon>Desulfovibrionia</taxon>
        <taxon>Desulfovibrionales</taxon>
        <taxon>Desulfovibrionaceae</taxon>
        <taxon>Desulfovibrio</taxon>
    </lineage>
</organism>
<feature type="compositionally biased region" description="Polar residues" evidence="1">
    <location>
        <begin position="91"/>
        <end position="101"/>
    </location>
</feature>
<keyword evidence="3" id="KW-1185">Reference proteome</keyword>
<gene>
    <name evidence="2" type="ORF">SAMN02745728_02225</name>
</gene>
<feature type="region of interest" description="Disordered" evidence="1">
    <location>
        <begin position="77"/>
        <end position="101"/>
    </location>
</feature>
<evidence type="ECO:0000313" key="3">
    <source>
        <dbReference type="Proteomes" id="UP000186469"/>
    </source>
</evidence>
<accession>A0A1M7TM19</accession>
<name>A0A1M7TM19_9BACT</name>
<dbReference type="EMBL" id="FRDI01000015">
    <property type="protein sequence ID" value="SHN71673.1"/>
    <property type="molecule type" value="Genomic_DNA"/>
</dbReference>
<dbReference type="AlphaFoldDB" id="A0A1M7TM19"/>
<reference evidence="2 3" key="1">
    <citation type="submission" date="2016-12" db="EMBL/GenBank/DDBJ databases">
        <authorList>
            <person name="Song W.-J."/>
            <person name="Kurnit D.M."/>
        </authorList>
    </citation>
    <scope>NUCLEOTIDE SEQUENCE [LARGE SCALE GENOMIC DNA]</scope>
    <source>
        <strain evidence="2 3">DSM 11393</strain>
    </source>
</reference>
<evidence type="ECO:0000313" key="2">
    <source>
        <dbReference type="EMBL" id="SHN71673.1"/>
    </source>
</evidence>
<proteinExistence type="predicted"/>
<dbReference type="Proteomes" id="UP000186469">
    <property type="component" value="Unassembled WGS sequence"/>
</dbReference>
<sequence>MGFYEGFFMSNTLTHLTNIFSPAHAITRQQFRDYLGISVSTDWRAQRAGKYPKVIKINDHERILLIDLAIFLDAGGVSNASKPKKRGRPIGSQNKTVMSYA</sequence>